<feature type="region of interest" description="Disordered" evidence="1">
    <location>
        <begin position="45"/>
        <end position="64"/>
    </location>
</feature>
<gene>
    <name evidence="2" type="ORF">M413DRAFT_438343</name>
</gene>
<dbReference type="EMBL" id="KN831768">
    <property type="protein sequence ID" value="KIM49176.1"/>
    <property type="molecule type" value="Genomic_DNA"/>
</dbReference>
<dbReference type="Proteomes" id="UP000053424">
    <property type="component" value="Unassembled WGS sequence"/>
</dbReference>
<evidence type="ECO:0000256" key="1">
    <source>
        <dbReference type="SAM" id="MobiDB-lite"/>
    </source>
</evidence>
<dbReference type="AlphaFoldDB" id="A0A0C3CZC0"/>
<accession>A0A0C3CZC0</accession>
<dbReference type="Pfam" id="PF02410">
    <property type="entry name" value="RsfS"/>
    <property type="match status" value="1"/>
</dbReference>
<name>A0A0C3CZC0_HEBCY</name>
<dbReference type="HOGENOM" id="CLU_123408_0_0_1"/>
<reference evidence="2 3" key="1">
    <citation type="submission" date="2014-04" db="EMBL/GenBank/DDBJ databases">
        <authorList>
            <consortium name="DOE Joint Genome Institute"/>
            <person name="Kuo A."/>
            <person name="Gay G."/>
            <person name="Dore J."/>
            <person name="Kohler A."/>
            <person name="Nagy L.G."/>
            <person name="Floudas D."/>
            <person name="Copeland A."/>
            <person name="Barry K.W."/>
            <person name="Cichocki N."/>
            <person name="Veneault-Fourrey C."/>
            <person name="LaButti K."/>
            <person name="Lindquist E.A."/>
            <person name="Lipzen A."/>
            <person name="Lundell T."/>
            <person name="Morin E."/>
            <person name="Murat C."/>
            <person name="Sun H."/>
            <person name="Tunlid A."/>
            <person name="Henrissat B."/>
            <person name="Grigoriev I.V."/>
            <person name="Hibbett D.S."/>
            <person name="Martin F."/>
            <person name="Nordberg H.P."/>
            <person name="Cantor M.N."/>
            <person name="Hua S.X."/>
        </authorList>
    </citation>
    <scope>NUCLEOTIDE SEQUENCE [LARGE SCALE GENOMIC DNA]</scope>
    <source>
        <strain evidence="3">h7</strain>
    </source>
</reference>
<sequence length="149" mass="16146">MPIAPAAVPNDAPDVLKLLYSKLLESPHLEKSQLALGPTILPAPGPPLPLRAPHGRRKRGGTYAGESSFDDVGRIWDWAVTAQVKEGTERSGAIESVVRLVRKTLLTHEPPVPLAPKRRVGGSEWVLIDASTFAIHIVSKAAREKYFSS</sequence>
<organism evidence="2 3">
    <name type="scientific">Hebeloma cylindrosporum</name>
    <dbReference type="NCBI Taxonomy" id="76867"/>
    <lineage>
        <taxon>Eukaryota</taxon>
        <taxon>Fungi</taxon>
        <taxon>Dikarya</taxon>
        <taxon>Basidiomycota</taxon>
        <taxon>Agaricomycotina</taxon>
        <taxon>Agaricomycetes</taxon>
        <taxon>Agaricomycetidae</taxon>
        <taxon>Agaricales</taxon>
        <taxon>Agaricineae</taxon>
        <taxon>Hymenogastraceae</taxon>
        <taxon>Hebeloma</taxon>
    </lineage>
</organism>
<reference evidence="3" key="2">
    <citation type="submission" date="2015-01" db="EMBL/GenBank/DDBJ databases">
        <title>Evolutionary Origins and Diversification of the Mycorrhizal Mutualists.</title>
        <authorList>
            <consortium name="DOE Joint Genome Institute"/>
            <consortium name="Mycorrhizal Genomics Consortium"/>
            <person name="Kohler A."/>
            <person name="Kuo A."/>
            <person name="Nagy L.G."/>
            <person name="Floudas D."/>
            <person name="Copeland A."/>
            <person name="Barry K.W."/>
            <person name="Cichocki N."/>
            <person name="Veneault-Fourrey C."/>
            <person name="LaButti K."/>
            <person name="Lindquist E.A."/>
            <person name="Lipzen A."/>
            <person name="Lundell T."/>
            <person name="Morin E."/>
            <person name="Murat C."/>
            <person name="Riley R."/>
            <person name="Ohm R."/>
            <person name="Sun H."/>
            <person name="Tunlid A."/>
            <person name="Henrissat B."/>
            <person name="Grigoriev I.V."/>
            <person name="Hibbett D.S."/>
            <person name="Martin F."/>
        </authorList>
    </citation>
    <scope>NUCLEOTIDE SEQUENCE [LARGE SCALE GENOMIC DNA]</scope>
    <source>
        <strain evidence="3">h7</strain>
    </source>
</reference>
<keyword evidence="3" id="KW-1185">Reference proteome</keyword>
<protein>
    <submittedName>
        <fullName evidence="2">Uncharacterized protein</fullName>
    </submittedName>
</protein>
<evidence type="ECO:0000313" key="3">
    <source>
        <dbReference type="Proteomes" id="UP000053424"/>
    </source>
</evidence>
<proteinExistence type="predicted"/>
<dbReference type="OrthoDB" id="21330at2759"/>
<dbReference type="STRING" id="686832.A0A0C3CZC0"/>
<evidence type="ECO:0000313" key="2">
    <source>
        <dbReference type="EMBL" id="KIM49176.1"/>
    </source>
</evidence>